<organism evidence="2 3">
    <name type="scientific">Deferribacter autotrophicus</name>
    <dbReference type="NCBI Taxonomy" id="500465"/>
    <lineage>
        <taxon>Bacteria</taxon>
        <taxon>Pseudomonadati</taxon>
        <taxon>Deferribacterota</taxon>
        <taxon>Deferribacteres</taxon>
        <taxon>Deferribacterales</taxon>
        <taxon>Deferribacteraceae</taxon>
        <taxon>Deferribacter</taxon>
    </lineage>
</organism>
<proteinExistence type="predicted"/>
<keyword evidence="1" id="KW-0472">Membrane</keyword>
<gene>
    <name evidence="2" type="ORF">FHQ18_10015</name>
</gene>
<evidence type="ECO:0000256" key="1">
    <source>
        <dbReference type="SAM" id="Phobius"/>
    </source>
</evidence>
<feature type="transmembrane region" description="Helical" evidence="1">
    <location>
        <begin position="6"/>
        <end position="23"/>
    </location>
</feature>
<dbReference type="Proteomes" id="UP000322876">
    <property type="component" value="Unassembled WGS sequence"/>
</dbReference>
<comment type="caution">
    <text evidence="2">The sequence shown here is derived from an EMBL/GenBank/DDBJ whole genome shotgun (WGS) entry which is preliminary data.</text>
</comment>
<protein>
    <recommendedName>
        <fullName evidence="4">Quinohemoprotein amine dehydrogenase alpha subunit haem binding domain-containing protein</fullName>
    </recommendedName>
</protein>
<reference evidence="2 3" key="1">
    <citation type="submission" date="2019-06" db="EMBL/GenBank/DDBJ databases">
        <title>Genomic insights into carbon and energy metabolism of Deferribacter autotrophicus revealed new metabolic traits in the phylum Deferribacteres.</title>
        <authorList>
            <person name="Slobodkin A.I."/>
            <person name="Slobodkina G.B."/>
            <person name="Allioux M."/>
            <person name="Alain K."/>
            <person name="Jebbar M."/>
            <person name="Shadrin V."/>
            <person name="Kublanov I.V."/>
            <person name="Toshchakov S.V."/>
            <person name="Bonch-Osmolovskaya E.A."/>
        </authorList>
    </citation>
    <scope>NUCLEOTIDE SEQUENCE [LARGE SCALE GENOMIC DNA]</scope>
    <source>
        <strain evidence="2 3">SL50</strain>
    </source>
</reference>
<dbReference type="GO" id="GO:0009055">
    <property type="term" value="F:electron transfer activity"/>
    <property type="evidence" value="ECO:0007669"/>
    <property type="project" value="InterPro"/>
</dbReference>
<evidence type="ECO:0000313" key="2">
    <source>
        <dbReference type="EMBL" id="KAA0257373.1"/>
    </source>
</evidence>
<keyword evidence="3" id="KW-1185">Reference proteome</keyword>
<keyword evidence="1" id="KW-1133">Transmembrane helix</keyword>
<dbReference type="GO" id="GO:0020037">
    <property type="term" value="F:heme binding"/>
    <property type="evidence" value="ECO:0007669"/>
    <property type="project" value="InterPro"/>
</dbReference>
<name>A0A5A8F673_9BACT</name>
<dbReference type="SUPFAM" id="SSF46626">
    <property type="entry name" value="Cytochrome c"/>
    <property type="match status" value="1"/>
</dbReference>
<dbReference type="OrthoDB" id="7211043at2"/>
<keyword evidence="1" id="KW-0812">Transmembrane</keyword>
<dbReference type="AlphaFoldDB" id="A0A5A8F673"/>
<accession>A0A5A8F673</accession>
<dbReference type="RefSeq" id="WP_149267046.1">
    <property type="nucleotide sequence ID" value="NZ_VFJB01000008.1"/>
</dbReference>
<dbReference type="EMBL" id="VFJB01000008">
    <property type="protein sequence ID" value="KAA0257373.1"/>
    <property type="molecule type" value="Genomic_DNA"/>
</dbReference>
<dbReference type="Gene3D" id="1.10.760.10">
    <property type="entry name" value="Cytochrome c-like domain"/>
    <property type="match status" value="1"/>
</dbReference>
<evidence type="ECO:0008006" key="4">
    <source>
        <dbReference type="Google" id="ProtNLM"/>
    </source>
</evidence>
<evidence type="ECO:0000313" key="3">
    <source>
        <dbReference type="Proteomes" id="UP000322876"/>
    </source>
</evidence>
<sequence length="95" mass="11130">MKNKPFIVFILFIVMFGVLYAVFSSKTAVLSPKQLAEEKCSKCHHTFEVVKDKRLTRLEWISIMDKMQKNGANLNNKEYKIILNYLVKEFGKKNN</sequence>
<dbReference type="InterPro" id="IPR036909">
    <property type="entry name" value="Cyt_c-like_dom_sf"/>
</dbReference>